<keyword evidence="2 9" id="KW-0813">Transport</keyword>
<dbReference type="GO" id="GO:0006605">
    <property type="term" value="P:protein targeting"/>
    <property type="evidence" value="ECO:0007669"/>
    <property type="project" value="UniProtKB-UniRule"/>
</dbReference>
<dbReference type="GO" id="GO:0043952">
    <property type="term" value="P:protein transport by the Sec complex"/>
    <property type="evidence" value="ECO:0007669"/>
    <property type="project" value="UniProtKB-UniRule"/>
</dbReference>
<comment type="similarity">
    <text evidence="9">Belongs to the SecE/SEC61-gamma family.</text>
</comment>
<dbReference type="InterPro" id="IPR038379">
    <property type="entry name" value="SecE_sf"/>
</dbReference>
<evidence type="ECO:0000256" key="4">
    <source>
        <dbReference type="ARBA" id="ARBA00022692"/>
    </source>
</evidence>
<evidence type="ECO:0000256" key="9">
    <source>
        <dbReference type="HAMAP-Rule" id="MF_00422"/>
    </source>
</evidence>
<dbReference type="Pfam" id="PF00584">
    <property type="entry name" value="SecE"/>
    <property type="match status" value="1"/>
</dbReference>
<dbReference type="InterPro" id="IPR005807">
    <property type="entry name" value="SecE_bac"/>
</dbReference>
<reference evidence="10 11" key="1">
    <citation type="submission" date="2020-06" db="EMBL/GenBank/DDBJ databases">
        <authorList>
            <person name="Kang J."/>
        </authorList>
    </citation>
    <scope>NUCLEOTIDE SEQUENCE [LARGE SCALE GENOMIC DNA]</scope>
    <source>
        <strain evidence="10 11">DCY120</strain>
    </source>
</reference>
<accession>A0A850R9B2</accession>
<proteinExistence type="inferred from homology"/>
<evidence type="ECO:0000256" key="6">
    <source>
        <dbReference type="ARBA" id="ARBA00022989"/>
    </source>
</evidence>
<keyword evidence="7 9" id="KW-0811">Translocation</keyword>
<gene>
    <name evidence="9 10" type="primary">secE</name>
    <name evidence="10" type="ORF">HU830_02120</name>
</gene>
<dbReference type="Proteomes" id="UP000563523">
    <property type="component" value="Unassembled WGS sequence"/>
</dbReference>
<dbReference type="RefSeq" id="WP_176942155.1">
    <property type="nucleotide sequence ID" value="NZ_JABZEC010000002.1"/>
</dbReference>
<evidence type="ECO:0000313" key="11">
    <source>
        <dbReference type="Proteomes" id="UP000563523"/>
    </source>
</evidence>
<dbReference type="InterPro" id="IPR001901">
    <property type="entry name" value="Translocase_SecE/Sec61-g"/>
</dbReference>
<evidence type="ECO:0000256" key="8">
    <source>
        <dbReference type="ARBA" id="ARBA00023136"/>
    </source>
</evidence>
<dbReference type="PANTHER" id="PTHR33910:SF1">
    <property type="entry name" value="PROTEIN TRANSLOCASE SUBUNIT SECE"/>
    <property type="match status" value="1"/>
</dbReference>
<dbReference type="GO" id="GO:0065002">
    <property type="term" value="P:intracellular protein transmembrane transport"/>
    <property type="evidence" value="ECO:0007669"/>
    <property type="project" value="UniProtKB-UniRule"/>
</dbReference>
<evidence type="ECO:0000256" key="2">
    <source>
        <dbReference type="ARBA" id="ARBA00022448"/>
    </source>
</evidence>
<evidence type="ECO:0000256" key="7">
    <source>
        <dbReference type="ARBA" id="ARBA00023010"/>
    </source>
</evidence>
<name>A0A850R9B2_9LACO</name>
<evidence type="ECO:0000256" key="1">
    <source>
        <dbReference type="ARBA" id="ARBA00004370"/>
    </source>
</evidence>
<evidence type="ECO:0000256" key="3">
    <source>
        <dbReference type="ARBA" id="ARBA00022475"/>
    </source>
</evidence>
<sequence>MRFLRSVKDEMKLVQWPTWKENRHDTMTVIMTSIVCALFLGACDWIFQKLLTMFVTHR</sequence>
<evidence type="ECO:0000313" key="10">
    <source>
        <dbReference type="EMBL" id="NVY95986.1"/>
    </source>
</evidence>
<comment type="function">
    <text evidence="9">Essential subunit of the Sec protein translocation channel SecYEG. Clamps together the 2 halves of SecY. May contact the channel plug during translocation.</text>
</comment>
<dbReference type="AlphaFoldDB" id="A0A850R9B2"/>
<keyword evidence="5 9" id="KW-0653">Protein transport</keyword>
<organism evidence="10 11">
    <name type="scientific">Bombilactobacillus apium</name>
    <dbReference type="NCBI Taxonomy" id="2675299"/>
    <lineage>
        <taxon>Bacteria</taxon>
        <taxon>Bacillati</taxon>
        <taxon>Bacillota</taxon>
        <taxon>Bacilli</taxon>
        <taxon>Lactobacillales</taxon>
        <taxon>Lactobacillaceae</taxon>
        <taxon>Bombilactobacillus</taxon>
    </lineage>
</organism>
<feature type="transmembrane region" description="Helical" evidence="9">
    <location>
        <begin position="26"/>
        <end position="47"/>
    </location>
</feature>
<comment type="caution">
    <text evidence="10">The sequence shown here is derived from an EMBL/GenBank/DDBJ whole genome shotgun (WGS) entry which is preliminary data.</text>
</comment>
<dbReference type="PANTHER" id="PTHR33910">
    <property type="entry name" value="PROTEIN TRANSLOCASE SUBUNIT SECE"/>
    <property type="match status" value="1"/>
</dbReference>
<comment type="subunit">
    <text evidence="9">Component of the Sec protein translocase complex. Heterotrimer consisting of SecY, SecE and SecG subunits. The heterotrimers can form oligomers, although 1 heterotrimer is thought to be able to translocate proteins. Interacts with the ribosome. Interacts with SecDF, and other proteins may be involved. Interacts with SecA.</text>
</comment>
<evidence type="ECO:0000256" key="5">
    <source>
        <dbReference type="ARBA" id="ARBA00022927"/>
    </source>
</evidence>
<dbReference type="NCBIfam" id="TIGR00964">
    <property type="entry name" value="secE_bact"/>
    <property type="match status" value="1"/>
</dbReference>
<dbReference type="GO" id="GO:0005886">
    <property type="term" value="C:plasma membrane"/>
    <property type="evidence" value="ECO:0007669"/>
    <property type="project" value="UniProtKB-SubCell"/>
</dbReference>
<keyword evidence="8 9" id="KW-0472">Membrane</keyword>
<dbReference type="GO" id="GO:0009306">
    <property type="term" value="P:protein secretion"/>
    <property type="evidence" value="ECO:0007669"/>
    <property type="project" value="UniProtKB-UniRule"/>
</dbReference>
<dbReference type="EMBL" id="JABZEC010000002">
    <property type="protein sequence ID" value="NVY95986.1"/>
    <property type="molecule type" value="Genomic_DNA"/>
</dbReference>
<comment type="subcellular location">
    <subcellularLocation>
        <location evidence="9">Cell membrane</location>
        <topology evidence="9">Single-pass membrane protein</topology>
    </subcellularLocation>
    <subcellularLocation>
        <location evidence="1">Membrane</location>
    </subcellularLocation>
</comment>
<dbReference type="GO" id="GO:0008320">
    <property type="term" value="F:protein transmembrane transporter activity"/>
    <property type="evidence" value="ECO:0007669"/>
    <property type="project" value="UniProtKB-UniRule"/>
</dbReference>
<dbReference type="HAMAP" id="MF_00422">
    <property type="entry name" value="SecE"/>
    <property type="match status" value="1"/>
</dbReference>
<keyword evidence="3 9" id="KW-1003">Cell membrane</keyword>
<dbReference type="Gene3D" id="1.20.5.1030">
    <property type="entry name" value="Preprotein translocase secy subunit"/>
    <property type="match status" value="1"/>
</dbReference>
<keyword evidence="6 9" id="KW-1133">Transmembrane helix</keyword>
<keyword evidence="11" id="KW-1185">Reference proteome</keyword>
<keyword evidence="4 9" id="KW-0812">Transmembrane</keyword>
<protein>
    <recommendedName>
        <fullName evidence="9">Protein translocase subunit SecE</fullName>
    </recommendedName>
</protein>